<dbReference type="SUPFAM" id="SSF53383">
    <property type="entry name" value="PLP-dependent transferases"/>
    <property type="match status" value="1"/>
</dbReference>
<organism evidence="3 4">
    <name type="scientific">Eleusine coracana subsp. coracana</name>
    <dbReference type="NCBI Taxonomy" id="191504"/>
    <lineage>
        <taxon>Eukaryota</taxon>
        <taxon>Viridiplantae</taxon>
        <taxon>Streptophyta</taxon>
        <taxon>Embryophyta</taxon>
        <taxon>Tracheophyta</taxon>
        <taxon>Spermatophyta</taxon>
        <taxon>Magnoliopsida</taxon>
        <taxon>Liliopsida</taxon>
        <taxon>Poales</taxon>
        <taxon>Poaceae</taxon>
        <taxon>PACMAD clade</taxon>
        <taxon>Chloridoideae</taxon>
        <taxon>Cynodonteae</taxon>
        <taxon>Eleusininae</taxon>
        <taxon>Eleusine</taxon>
    </lineage>
</organism>
<evidence type="ECO:0000256" key="1">
    <source>
        <dbReference type="ARBA" id="ARBA00009533"/>
    </source>
</evidence>
<dbReference type="GO" id="GO:0030170">
    <property type="term" value="F:pyridoxal phosphate binding"/>
    <property type="evidence" value="ECO:0007669"/>
    <property type="project" value="InterPro"/>
</dbReference>
<evidence type="ECO:0000256" key="2">
    <source>
        <dbReference type="SAM" id="MobiDB-lite"/>
    </source>
</evidence>
<proteinExistence type="inferred from homology"/>
<sequence>MVEVAMQVEEVAYDRKGPGTGQPVSVARRPPQDGQDSSTFTVFDVSENLRRFGWIVPAYTMPSNAEHVAILRVVVREDFSRSLAERLVSDIVKVLHELDARAAHAVKVASVAVAQSDDGVVARKSVLAEVWPES</sequence>
<protein>
    <recommendedName>
        <fullName evidence="5">Glutamate decarboxylase</fullName>
    </recommendedName>
</protein>
<gene>
    <name evidence="3" type="primary">ga21210</name>
    <name evidence="3" type="ORF">PR202_ga21210</name>
</gene>
<name>A0AAV5CYJ8_ELECO</name>
<dbReference type="GO" id="GO:0004351">
    <property type="term" value="F:glutamate decarboxylase activity"/>
    <property type="evidence" value="ECO:0007669"/>
    <property type="project" value="InterPro"/>
</dbReference>
<feature type="region of interest" description="Disordered" evidence="2">
    <location>
        <begin position="15"/>
        <end position="39"/>
    </location>
</feature>
<reference evidence="3" key="1">
    <citation type="journal article" date="2018" name="DNA Res.">
        <title>Multiple hybrid de novo genome assembly of finger millet, an orphan allotetraploid crop.</title>
        <authorList>
            <person name="Hatakeyama M."/>
            <person name="Aluri S."/>
            <person name="Balachadran M.T."/>
            <person name="Sivarajan S.R."/>
            <person name="Patrignani A."/>
            <person name="Gruter S."/>
            <person name="Poveda L."/>
            <person name="Shimizu-Inatsugi R."/>
            <person name="Baeten J."/>
            <person name="Francoijs K.J."/>
            <person name="Nataraja K.N."/>
            <person name="Reddy Y.A.N."/>
            <person name="Phadnis S."/>
            <person name="Ravikumar R.L."/>
            <person name="Schlapbach R."/>
            <person name="Sreeman S.M."/>
            <person name="Shimizu K.K."/>
        </authorList>
    </citation>
    <scope>NUCLEOTIDE SEQUENCE</scope>
</reference>
<dbReference type="PANTHER" id="PTHR43321">
    <property type="entry name" value="GLUTAMATE DECARBOXYLASE"/>
    <property type="match status" value="1"/>
</dbReference>
<dbReference type="Gene3D" id="3.90.1150.160">
    <property type="match status" value="1"/>
</dbReference>
<evidence type="ECO:0000313" key="4">
    <source>
        <dbReference type="Proteomes" id="UP001054889"/>
    </source>
</evidence>
<dbReference type="GO" id="GO:0006538">
    <property type="term" value="P:L-glutamate catabolic process"/>
    <property type="evidence" value="ECO:0007669"/>
    <property type="project" value="TreeGrafter"/>
</dbReference>
<evidence type="ECO:0008006" key="5">
    <source>
        <dbReference type="Google" id="ProtNLM"/>
    </source>
</evidence>
<dbReference type="InterPro" id="IPR015424">
    <property type="entry name" value="PyrdxlP-dep_Trfase"/>
</dbReference>
<evidence type="ECO:0000313" key="3">
    <source>
        <dbReference type="EMBL" id="GJN03734.1"/>
    </source>
</evidence>
<dbReference type="FunFam" id="3.90.1150.160:FF:000001">
    <property type="entry name" value="Glutamate decarboxylase"/>
    <property type="match status" value="1"/>
</dbReference>
<dbReference type="PANTHER" id="PTHR43321:SF37">
    <property type="entry name" value="GLUTAMATE DECARBOXYLASE"/>
    <property type="match status" value="1"/>
</dbReference>
<reference evidence="3" key="2">
    <citation type="submission" date="2021-12" db="EMBL/GenBank/DDBJ databases">
        <title>Resequencing data analysis of finger millet.</title>
        <authorList>
            <person name="Hatakeyama M."/>
            <person name="Aluri S."/>
            <person name="Balachadran M.T."/>
            <person name="Sivarajan S.R."/>
            <person name="Poveda L."/>
            <person name="Shimizu-Inatsugi R."/>
            <person name="Schlapbach R."/>
            <person name="Sreeman S.M."/>
            <person name="Shimizu K.K."/>
        </authorList>
    </citation>
    <scope>NUCLEOTIDE SEQUENCE</scope>
</reference>
<comment type="similarity">
    <text evidence="1">Belongs to the group II decarboxylase family.</text>
</comment>
<dbReference type="GO" id="GO:0005829">
    <property type="term" value="C:cytosol"/>
    <property type="evidence" value="ECO:0007669"/>
    <property type="project" value="TreeGrafter"/>
</dbReference>
<keyword evidence="4" id="KW-1185">Reference proteome</keyword>
<dbReference type="AlphaFoldDB" id="A0AAV5CYJ8"/>
<accession>A0AAV5CYJ8</accession>
<dbReference type="InterPro" id="IPR010107">
    <property type="entry name" value="Glutamate_decarboxylase"/>
</dbReference>
<dbReference type="Proteomes" id="UP001054889">
    <property type="component" value="Unassembled WGS sequence"/>
</dbReference>
<comment type="caution">
    <text evidence="3">The sequence shown here is derived from an EMBL/GenBank/DDBJ whole genome shotgun (WGS) entry which is preliminary data.</text>
</comment>
<dbReference type="EMBL" id="BQKI01000010">
    <property type="protein sequence ID" value="GJN03734.1"/>
    <property type="molecule type" value="Genomic_DNA"/>
</dbReference>